<dbReference type="SFLD" id="SFLDS00003">
    <property type="entry name" value="Haloacid_Dehalogenase"/>
    <property type="match status" value="1"/>
</dbReference>
<evidence type="ECO:0000256" key="5">
    <source>
        <dbReference type="ARBA" id="ARBA00016664"/>
    </source>
</evidence>
<dbReference type="InterPro" id="IPR020565">
    <property type="entry name" value="ImidazoleglycerP_deHydtase_CS"/>
</dbReference>
<dbReference type="Pfam" id="PF00475">
    <property type="entry name" value="IGPD"/>
    <property type="match status" value="1"/>
</dbReference>
<dbReference type="NCBIfam" id="TIGR01549">
    <property type="entry name" value="HAD-SF-IA-v1"/>
    <property type="match status" value="1"/>
</dbReference>
<dbReference type="InterPro" id="IPR036412">
    <property type="entry name" value="HAD-like_sf"/>
</dbReference>
<dbReference type="InterPro" id="IPR020568">
    <property type="entry name" value="Ribosomal_Su5_D2-typ_SF"/>
</dbReference>
<dbReference type="GO" id="GO:0000105">
    <property type="term" value="P:L-histidine biosynthetic process"/>
    <property type="evidence" value="ECO:0007669"/>
    <property type="project" value="UniProtKB-UniPathway"/>
</dbReference>
<dbReference type="InterPro" id="IPR006439">
    <property type="entry name" value="HAD-SF_hydro_IA"/>
</dbReference>
<comment type="pathway">
    <text evidence="2 9">Amino-acid biosynthesis; L-histidine biosynthesis; L-histidine from 5-phospho-alpha-D-ribose 1-diphosphate: step 6/9.</text>
</comment>
<dbReference type="PROSITE" id="PS00955">
    <property type="entry name" value="IGP_DEHYDRATASE_2"/>
    <property type="match status" value="1"/>
</dbReference>
<comment type="catalytic activity">
    <reaction evidence="1 9">
        <text>D-erythro-1-(imidazol-4-yl)glycerol 3-phosphate = 3-(imidazol-4-yl)-2-oxopropyl phosphate + H2O</text>
        <dbReference type="Rhea" id="RHEA:11040"/>
        <dbReference type="ChEBI" id="CHEBI:15377"/>
        <dbReference type="ChEBI" id="CHEBI:57766"/>
        <dbReference type="ChEBI" id="CHEBI:58278"/>
        <dbReference type="EC" id="4.2.1.19"/>
    </reaction>
</comment>
<evidence type="ECO:0000313" key="10">
    <source>
        <dbReference type="EMBL" id="CAD9258719.1"/>
    </source>
</evidence>
<evidence type="ECO:0000256" key="2">
    <source>
        <dbReference type="ARBA" id="ARBA00005047"/>
    </source>
</evidence>
<dbReference type="NCBIfam" id="TIGR01548">
    <property type="entry name" value="HAD-SF-IA-hyp1"/>
    <property type="match status" value="1"/>
</dbReference>
<dbReference type="NCBIfam" id="NF002114">
    <property type="entry name" value="PRK00951.2-4"/>
    <property type="match status" value="1"/>
</dbReference>
<dbReference type="InterPro" id="IPR038494">
    <property type="entry name" value="IGPD_sf"/>
</dbReference>
<sequence>MSGKREAPAAPARFEALLLDMDGVLAEVSESFRAAILGTAKAFGAQVTVADVVAAKAAGGANNDWVLTHNLVRAKLGSTADGITYEQVKAKFEELYQGNPARGVPGLCETETLICEAALLEELGRRTGGKMAIVTGRPRGDCMKFLKTHGLTHLFDVHVCMEDGPPKPDPFPCAEAIRQLGVAPAACLMVGDTPDDVRSARAAGCSGLGVRLPHDYARAVLAGDAGGDAMLDSLRGAGAIDVITPGLMGLLNYFPREAAAPMANGNGAGGPSAKRARTAAEGEARVGEAARHTKETQISCRVDLDGTGKADVNTGLGFLDHMLSALAKHSRMDITLHCSGDLEVDDHHTAEDCGLALGEAFDKALGTRKGIARWGFALCPLDEALSRAVVDISSRPHSVVDLGFRREMIGTISTEMLTHVLESFASAARICLHVHLMHGDNDHHKAESGFKAVAVAVRAAVALDAGAGVPSTKGVLA</sequence>
<evidence type="ECO:0000256" key="1">
    <source>
        <dbReference type="ARBA" id="ARBA00001723"/>
    </source>
</evidence>
<dbReference type="PANTHER" id="PTHR23133:SF2">
    <property type="entry name" value="IMIDAZOLEGLYCEROL-PHOSPHATE DEHYDRATASE"/>
    <property type="match status" value="1"/>
</dbReference>
<dbReference type="InterPro" id="IPR006438">
    <property type="entry name" value="HAD-SF_TIGR01548"/>
</dbReference>
<organism evidence="10">
    <name type="scientific">Phaeomonas parva</name>
    <dbReference type="NCBI Taxonomy" id="124430"/>
    <lineage>
        <taxon>Eukaryota</taxon>
        <taxon>Sar</taxon>
        <taxon>Stramenopiles</taxon>
        <taxon>Ochrophyta</taxon>
        <taxon>Pinguiophyceae</taxon>
        <taxon>Pinguiochrysidales</taxon>
        <taxon>Pinguiochrysidaceae</taxon>
        <taxon>Phaeomonas</taxon>
    </lineage>
</organism>
<evidence type="ECO:0000256" key="3">
    <source>
        <dbReference type="ARBA" id="ARBA00007481"/>
    </source>
</evidence>
<dbReference type="Gene3D" id="1.10.150.240">
    <property type="entry name" value="Putative phosphatase, domain 2"/>
    <property type="match status" value="1"/>
</dbReference>
<dbReference type="SFLD" id="SFLDG01129">
    <property type="entry name" value="C1.5:_HAD__Beta-PGM__Phosphata"/>
    <property type="match status" value="1"/>
</dbReference>
<dbReference type="UniPathway" id="UPA00031">
    <property type="reaction ID" value="UER00011"/>
</dbReference>
<evidence type="ECO:0000256" key="6">
    <source>
        <dbReference type="ARBA" id="ARBA00022605"/>
    </source>
</evidence>
<dbReference type="PANTHER" id="PTHR23133">
    <property type="entry name" value="IMIDAZOLEGLYCEROL-PHOSPHATE DEHYDRATASE HIS7"/>
    <property type="match status" value="1"/>
</dbReference>
<dbReference type="AlphaFoldDB" id="A0A7S1U7T5"/>
<keyword evidence="7 9" id="KW-0368">Histidine biosynthesis</keyword>
<proteinExistence type="inferred from homology"/>
<dbReference type="InterPro" id="IPR023198">
    <property type="entry name" value="PGP-like_dom2"/>
</dbReference>
<keyword evidence="8 9" id="KW-0456">Lyase</keyword>
<protein>
    <recommendedName>
        <fullName evidence="5 9">Imidazoleglycerol-phosphate dehydratase</fullName>
        <ecNumber evidence="4 9">4.2.1.19</ecNumber>
    </recommendedName>
</protein>
<evidence type="ECO:0000256" key="4">
    <source>
        <dbReference type="ARBA" id="ARBA00012075"/>
    </source>
</evidence>
<keyword evidence="6" id="KW-0028">Amino-acid biosynthesis</keyword>
<dbReference type="InterPro" id="IPR000807">
    <property type="entry name" value="ImidazoleglycerolP_deHydtase"/>
</dbReference>
<evidence type="ECO:0000256" key="8">
    <source>
        <dbReference type="ARBA" id="ARBA00023239"/>
    </source>
</evidence>
<dbReference type="EC" id="4.2.1.19" evidence="4 9"/>
<dbReference type="EMBL" id="HBGJ01026820">
    <property type="protein sequence ID" value="CAD9258719.1"/>
    <property type="molecule type" value="Transcribed_RNA"/>
</dbReference>
<dbReference type="CDD" id="cd07914">
    <property type="entry name" value="IGPD"/>
    <property type="match status" value="1"/>
</dbReference>
<dbReference type="PROSITE" id="PS00954">
    <property type="entry name" value="IGP_DEHYDRATASE_1"/>
    <property type="match status" value="1"/>
</dbReference>
<dbReference type="NCBIfam" id="TIGR01509">
    <property type="entry name" value="HAD-SF-IA-v3"/>
    <property type="match status" value="1"/>
</dbReference>
<evidence type="ECO:0000256" key="9">
    <source>
        <dbReference type="RuleBase" id="RU000598"/>
    </source>
</evidence>
<dbReference type="NCBIfam" id="NF002111">
    <property type="entry name" value="PRK00951.2-1"/>
    <property type="match status" value="1"/>
</dbReference>
<dbReference type="FunFam" id="3.30.230.40:FF:000001">
    <property type="entry name" value="Imidazoleglycerol-phosphate dehydratase HisB"/>
    <property type="match status" value="1"/>
</dbReference>
<comment type="similarity">
    <text evidence="3 9">Belongs to the imidazoleglycerol-phosphate dehydratase family.</text>
</comment>
<dbReference type="SUPFAM" id="SSF54211">
    <property type="entry name" value="Ribosomal protein S5 domain 2-like"/>
    <property type="match status" value="2"/>
</dbReference>
<dbReference type="SUPFAM" id="SSF56784">
    <property type="entry name" value="HAD-like"/>
    <property type="match status" value="1"/>
</dbReference>
<reference evidence="10" key="1">
    <citation type="submission" date="2021-01" db="EMBL/GenBank/DDBJ databases">
        <authorList>
            <person name="Corre E."/>
            <person name="Pelletier E."/>
            <person name="Niang G."/>
            <person name="Scheremetjew M."/>
            <person name="Finn R."/>
            <person name="Kale V."/>
            <person name="Holt S."/>
            <person name="Cochrane G."/>
            <person name="Meng A."/>
            <person name="Brown T."/>
            <person name="Cohen L."/>
        </authorList>
    </citation>
    <scope>NUCLEOTIDE SEQUENCE</scope>
    <source>
        <strain evidence="10">CCMP2877</strain>
    </source>
</reference>
<dbReference type="HAMAP" id="MF_00076">
    <property type="entry name" value="HisB"/>
    <property type="match status" value="1"/>
</dbReference>
<accession>A0A7S1U7T5</accession>
<gene>
    <name evidence="10" type="ORF">PPAR1163_LOCUS17092</name>
</gene>
<dbReference type="Pfam" id="PF00702">
    <property type="entry name" value="Hydrolase"/>
    <property type="match status" value="1"/>
</dbReference>
<dbReference type="Gene3D" id="3.40.50.1000">
    <property type="entry name" value="HAD superfamily/HAD-like"/>
    <property type="match status" value="1"/>
</dbReference>
<evidence type="ECO:0000256" key="7">
    <source>
        <dbReference type="ARBA" id="ARBA00023102"/>
    </source>
</evidence>
<dbReference type="InterPro" id="IPR023214">
    <property type="entry name" value="HAD_sf"/>
</dbReference>
<dbReference type="FunFam" id="3.30.230.40:FF:000003">
    <property type="entry name" value="Imidazoleglycerol-phosphate dehydratase HisB"/>
    <property type="match status" value="1"/>
</dbReference>
<name>A0A7S1U7T5_9STRA</name>
<dbReference type="Gene3D" id="3.30.230.40">
    <property type="entry name" value="Imidazole glycerol phosphate dehydratase, domain 1"/>
    <property type="match status" value="2"/>
</dbReference>
<dbReference type="GO" id="GO:0004424">
    <property type="term" value="F:imidazoleglycerol-phosphate dehydratase activity"/>
    <property type="evidence" value="ECO:0007669"/>
    <property type="project" value="UniProtKB-EC"/>
</dbReference>